<proteinExistence type="inferred from homology"/>
<protein>
    <recommendedName>
        <fullName evidence="5">Putative nuclease HARBI1</fullName>
    </recommendedName>
    <alternativeName>
        <fullName evidence="11">Harbinger transposase-derived nuclease</fullName>
    </alternativeName>
</protein>
<dbReference type="GO" id="GO:0005737">
    <property type="term" value="C:cytoplasm"/>
    <property type="evidence" value="ECO:0007669"/>
    <property type="project" value="UniProtKB-SubCell"/>
</dbReference>
<evidence type="ECO:0000256" key="1">
    <source>
        <dbReference type="ARBA" id="ARBA00001968"/>
    </source>
</evidence>
<name>A0A668AG69_9TELE</name>
<evidence type="ECO:0000256" key="6">
    <source>
        <dbReference type="ARBA" id="ARBA00022490"/>
    </source>
</evidence>
<accession>A0A668AG69</accession>
<evidence type="ECO:0000256" key="7">
    <source>
        <dbReference type="ARBA" id="ARBA00022722"/>
    </source>
</evidence>
<dbReference type="Ensembl" id="ENSMMDT00005051160.1">
    <property type="protein sequence ID" value="ENSMMDP00005050168.1"/>
    <property type="gene ID" value="ENSMMDG00005022781.1"/>
</dbReference>
<dbReference type="PANTHER" id="PTHR22930">
    <property type="match status" value="1"/>
</dbReference>
<dbReference type="PANTHER" id="PTHR22930:SF267">
    <property type="entry name" value="NUCLEASE HARBI1-RELATED"/>
    <property type="match status" value="1"/>
</dbReference>
<sequence length="359" mass="40051">MASPFINDPVELGARIVRGSLRRQRQFRDRADPLAFPDNILHERYRFSSEGIRYICSLVEPSVRNATDRSCVLTVGQTVCVALRFLATGTYMHSVGDAENLSKNTVCRAIHKVVLALTERLNMFVVFPSHVSALTVKEAFYQLAGFPRVMGAIDCTHIPITGPLGENEGDYINRKSFHSINVQMTCDHQLLVTSVEARWPGSVHDSRIFRESLLGHQLEQGLFDGLLVGDRGYPCTRNLMTPYPDPATASQSRFNVALGKCRVRIEMTIGVIKSRFNCLRGLRVRPERACKIIAACVVLHNIAVIRKERAPHVPLVAPDEVDPVTVDHPTGAAIQQNNHSLKCHFLFTAFAGEEKRTSH</sequence>
<dbReference type="GO" id="GO:0004518">
    <property type="term" value="F:nuclease activity"/>
    <property type="evidence" value="ECO:0007669"/>
    <property type="project" value="UniProtKB-KW"/>
</dbReference>
<comment type="function">
    <text evidence="12">Transposase-derived protein that may have nuclease activity. Does not have transposase activity.</text>
</comment>
<evidence type="ECO:0000313" key="14">
    <source>
        <dbReference type="Ensembl" id="ENSMMDP00005050168.1"/>
    </source>
</evidence>
<dbReference type="AlphaFoldDB" id="A0A668AG69"/>
<evidence type="ECO:0000313" key="15">
    <source>
        <dbReference type="Proteomes" id="UP000472263"/>
    </source>
</evidence>
<keyword evidence="7" id="KW-0540">Nuclease</keyword>
<keyword evidence="10" id="KW-0539">Nucleus</keyword>
<reference evidence="14" key="3">
    <citation type="submission" date="2025-09" db="UniProtKB">
        <authorList>
            <consortium name="Ensembl"/>
        </authorList>
    </citation>
    <scope>IDENTIFICATION</scope>
</reference>
<keyword evidence="9" id="KW-0378">Hydrolase</keyword>
<evidence type="ECO:0000256" key="11">
    <source>
        <dbReference type="ARBA" id="ARBA00030126"/>
    </source>
</evidence>
<evidence type="ECO:0000256" key="4">
    <source>
        <dbReference type="ARBA" id="ARBA00006958"/>
    </source>
</evidence>
<organism evidence="14 15">
    <name type="scientific">Myripristis murdjan</name>
    <name type="common">pinecone soldierfish</name>
    <dbReference type="NCBI Taxonomy" id="586833"/>
    <lineage>
        <taxon>Eukaryota</taxon>
        <taxon>Metazoa</taxon>
        <taxon>Chordata</taxon>
        <taxon>Craniata</taxon>
        <taxon>Vertebrata</taxon>
        <taxon>Euteleostomi</taxon>
        <taxon>Actinopterygii</taxon>
        <taxon>Neopterygii</taxon>
        <taxon>Teleostei</taxon>
        <taxon>Neoteleostei</taxon>
        <taxon>Acanthomorphata</taxon>
        <taxon>Holocentriformes</taxon>
        <taxon>Holocentridae</taxon>
        <taxon>Myripristis</taxon>
    </lineage>
</organism>
<evidence type="ECO:0000256" key="2">
    <source>
        <dbReference type="ARBA" id="ARBA00004123"/>
    </source>
</evidence>
<feature type="domain" description="DDE Tnp4" evidence="13">
    <location>
        <begin position="153"/>
        <end position="301"/>
    </location>
</feature>
<dbReference type="InterPro" id="IPR026103">
    <property type="entry name" value="HARBI1_animal"/>
</dbReference>
<dbReference type="InterPro" id="IPR027806">
    <property type="entry name" value="HARBI1_dom"/>
</dbReference>
<evidence type="ECO:0000256" key="12">
    <source>
        <dbReference type="ARBA" id="ARBA00045850"/>
    </source>
</evidence>
<dbReference type="GO" id="GO:0046872">
    <property type="term" value="F:metal ion binding"/>
    <property type="evidence" value="ECO:0007669"/>
    <property type="project" value="UniProtKB-KW"/>
</dbReference>
<dbReference type="GO" id="GO:0005634">
    <property type="term" value="C:nucleus"/>
    <property type="evidence" value="ECO:0007669"/>
    <property type="project" value="UniProtKB-SubCell"/>
</dbReference>
<dbReference type="InParanoid" id="A0A668AG69"/>
<evidence type="ECO:0000259" key="13">
    <source>
        <dbReference type="Pfam" id="PF13359"/>
    </source>
</evidence>
<dbReference type="Pfam" id="PF13359">
    <property type="entry name" value="DDE_Tnp_4"/>
    <property type="match status" value="1"/>
</dbReference>
<evidence type="ECO:0000256" key="5">
    <source>
        <dbReference type="ARBA" id="ARBA00015519"/>
    </source>
</evidence>
<comment type="similarity">
    <text evidence="4">Belongs to the HARBI1 family.</text>
</comment>
<dbReference type="GeneTree" id="ENSGT00940000154348"/>
<dbReference type="GO" id="GO:0016787">
    <property type="term" value="F:hydrolase activity"/>
    <property type="evidence" value="ECO:0007669"/>
    <property type="project" value="UniProtKB-KW"/>
</dbReference>
<evidence type="ECO:0000256" key="3">
    <source>
        <dbReference type="ARBA" id="ARBA00004496"/>
    </source>
</evidence>
<evidence type="ECO:0000256" key="8">
    <source>
        <dbReference type="ARBA" id="ARBA00022723"/>
    </source>
</evidence>
<evidence type="ECO:0000256" key="9">
    <source>
        <dbReference type="ARBA" id="ARBA00022801"/>
    </source>
</evidence>
<keyword evidence="8" id="KW-0479">Metal-binding</keyword>
<reference evidence="14" key="2">
    <citation type="submission" date="2025-08" db="UniProtKB">
        <authorList>
            <consortium name="Ensembl"/>
        </authorList>
    </citation>
    <scope>IDENTIFICATION</scope>
</reference>
<dbReference type="Proteomes" id="UP000472263">
    <property type="component" value="Chromosome 3"/>
</dbReference>
<evidence type="ECO:0000256" key="10">
    <source>
        <dbReference type="ARBA" id="ARBA00023242"/>
    </source>
</evidence>
<comment type="subcellular location">
    <subcellularLocation>
        <location evidence="3">Cytoplasm</location>
    </subcellularLocation>
    <subcellularLocation>
        <location evidence="2">Nucleus</location>
    </subcellularLocation>
</comment>
<comment type="cofactor">
    <cofactor evidence="1">
        <name>a divalent metal cation</name>
        <dbReference type="ChEBI" id="CHEBI:60240"/>
    </cofactor>
</comment>
<dbReference type="PRINTS" id="PR02086">
    <property type="entry name" value="PUTNUCHARBI1"/>
</dbReference>
<reference evidence="14" key="1">
    <citation type="submission" date="2019-06" db="EMBL/GenBank/DDBJ databases">
        <authorList>
            <consortium name="Wellcome Sanger Institute Data Sharing"/>
        </authorList>
    </citation>
    <scope>NUCLEOTIDE SEQUENCE [LARGE SCALE GENOMIC DNA]</scope>
</reference>
<keyword evidence="15" id="KW-1185">Reference proteome</keyword>
<dbReference type="InterPro" id="IPR045249">
    <property type="entry name" value="HARBI1-like"/>
</dbReference>
<keyword evidence="6" id="KW-0963">Cytoplasm</keyword>
<gene>
    <name evidence="14" type="primary">LOC115357239</name>
</gene>